<protein>
    <submittedName>
        <fullName evidence="1">Uncharacterized protein</fullName>
    </submittedName>
</protein>
<proteinExistence type="predicted"/>
<reference evidence="1 2" key="1">
    <citation type="journal article" date="2022" name="BMC Genomics">
        <title>Comparative genome analysis of mycobacteria focusing on tRNA and non-coding RNA.</title>
        <authorList>
            <person name="Behra P.R.K."/>
            <person name="Pettersson B.M.F."/>
            <person name="Ramesh M."/>
            <person name="Das S."/>
            <person name="Dasgupta S."/>
            <person name="Kirsebom L.A."/>
        </authorList>
    </citation>
    <scope>NUCLEOTIDE SEQUENCE [LARGE SCALE GENOMIC DNA]</scope>
    <source>
        <strain evidence="1 2">DSM 44078</strain>
    </source>
</reference>
<organism evidence="1 2">
    <name type="scientific">Mycolicibacterium komossense</name>
    <dbReference type="NCBI Taxonomy" id="1779"/>
    <lineage>
        <taxon>Bacteria</taxon>
        <taxon>Bacillati</taxon>
        <taxon>Actinomycetota</taxon>
        <taxon>Actinomycetes</taxon>
        <taxon>Mycobacteriales</taxon>
        <taxon>Mycobacteriaceae</taxon>
        <taxon>Mycolicibacterium</taxon>
    </lineage>
</organism>
<evidence type="ECO:0000313" key="2">
    <source>
        <dbReference type="Proteomes" id="UP001526201"/>
    </source>
</evidence>
<evidence type="ECO:0000313" key="1">
    <source>
        <dbReference type="EMBL" id="MCV7225684.1"/>
    </source>
</evidence>
<keyword evidence="2" id="KW-1185">Reference proteome</keyword>
<dbReference type="Proteomes" id="UP001526201">
    <property type="component" value="Unassembled WGS sequence"/>
</dbReference>
<name>A0ABT3C894_9MYCO</name>
<dbReference type="EMBL" id="JACKTY010000018">
    <property type="protein sequence ID" value="MCV7225684.1"/>
    <property type="molecule type" value="Genomic_DNA"/>
</dbReference>
<comment type="caution">
    <text evidence="1">The sequence shown here is derived from an EMBL/GenBank/DDBJ whole genome shotgun (WGS) entry which is preliminary data.</text>
</comment>
<sequence length="103" mass="10622">MSSLLMPVEPEDWLVEDLPAVIHHLGAVVPGRVRSLAGPDGYQSVASDDGPGGVDDGTVLVVVAGDDEYGGELVGVPEIFGIPGAIAHLTEQSESMNSPVRGF</sequence>
<accession>A0ABT3C894</accession>
<gene>
    <name evidence="1" type="ORF">H7J73_06515</name>
</gene>
<dbReference type="RefSeq" id="WP_264066476.1">
    <property type="nucleotide sequence ID" value="NZ_JACKTY010000018.1"/>
</dbReference>